<dbReference type="AlphaFoldDB" id="A0A8B6XD31"/>
<evidence type="ECO:0000256" key="3">
    <source>
        <dbReference type="ARBA" id="ARBA00011245"/>
    </source>
</evidence>
<dbReference type="Pfam" id="PF03550">
    <property type="entry name" value="LolB"/>
    <property type="match status" value="1"/>
</dbReference>
<dbReference type="RefSeq" id="WP_169732545.1">
    <property type="nucleotide sequence ID" value="NZ_AXWS01000015.1"/>
</dbReference>
<evidence type="ECO:0000256" key="11">
    <source>
        <dbReference type="ARBA" id="ARBA00023237"/>
    </source>
</evidence>
<keyword evidence="13" id="KW-1185">Reference proteome</keyword>
<name>A0A8B6XD31_9BURK</name>
<dbReference type="Gene3D" id="2.50.20.10">
    <property type="entry name" value="Lipoprotein localisation LolA/LolB/LppX"/>
    <property type="match status" value="1"/>
</dbReference>
<keyword evidence="9" id="KW-0564">Palmitate</keyword>
<dbReference type="InterPro" id="IPR029046">
    <property type="entry name" value="LolA/LolB/LppX"/>
</dbReference>
<keyword evidence="8" id="KW-0472">Membrane</keyword>
<keyword evidence="11" id="KW-0998">Cell outer membrane</keyword>
<evidence type="ECO:0000313" key="13">
    <source>
        <dbReference type="Proteomes" id="UP000675920"/>
    </source>
</evidence>
<evidence type="ECO:0000256" key="4">
    <source>
        <dbReference type="ARBA" id="ARBA00016202"/>
    </source>
</evidence>
<evidence type="ECO:0000256" key="8">
    <source>
        <dbReference type="ARBA" id="ARBA00023136"/>
    </source>
</evidence>
<evidence type="ECO:0000256" key="9">
    <source>
        <dbReference type="ARBA" id="ARBA00023139"/>
    </source>
</evidence>
<evidence type="ECO:0000256" key="10">
    <source>
        <dbReference type="ARBA" id="ARBA00023186"/>
    </source>
</evidence>
<accession>A0A8B6XD31</accession>
<evidence type="ECO:0000256" key="1">
    <source>
        <dbReference type="ARBA" id="ARBA00004459"/>
    </source>
</evidence>
<reference evidence="14" key="1">
    <citation type="submission" date="2025-08" db="UniProtKB">
        <authorList>
            <consortium name="RefSeq"/>
        </authorList>
    </citation>
    <scope>IDENTIFICATION</scope>
</reference>
<comment type="subcellular location">
    <subcellularLocation>
        <location evidence="1">Cell outer membrane</location>
        <topology evidence="1">Lipid-anchor</topology>
    </subcellularLocation>
</comment>
<evidence type="ECO:0000313" key="14">
    <source>
        <dbReference type="RefSeq" id="WP_169732545.1"/>
    </source>
</evidence>
<evidence type="ECO:0000256" key="6">
    <source>
        <dbReference type="ARBA" id="ARBA00022729"/>
    </source>
</evidence>
<sequence>MSAGNGGVIVAAWIGLSLLAGCAALPSNGGNGGGAAPATPADTRAVAPVTTTAVGADDIPSLIVAGRLSVTTDSIEPDRSPDYSGGSFTWTERGDTTSIAFATPLGQIVAELWIEPGRARMYSNAGEEVAATPEALAARRLGSPLPVSGMRDWLRGRDHAGRQRAPEVFTEDGWTISYPRMADDDARPAVIRLRRAGPPAIDVRIVIDEWSLPVR</sequence>
<comment type="similarity">
    <text evidence="2">Belongs to the LolB family.</text>
</comment>
<organism evidence="13 14">
    <name type="scientific">Derxia gummosa DSM 723</name>
    <dbReference type="NCBI Taxonomy" id="1121388"/>
    <lineage>
        <taxon>Bacteria</taxon>
        <taxon>Pseudomonadati</taxon>
        <taxon>Pseudomonadota</taxon>
        <taxon>Betaproteobacteria</taxon>
        <taxon>Burkholderiales</taxon>
        <taxon>Alcaligenaceae</taxon>
        <taxon>Derxia</taxon>
    </lineage>
</organism>
<keyword evidence="12 14" id="KW-0449">Lipoprotein</keyword>
<evidence type="ECO:0000256" key="2">
    <source>
        <dbReference type="ARBA" id="ARBA00009696"/>
    </source>
</evidence>
<dbReference type="GO" id="GO:0009279">
    <property type="term" value="C:cell outer membrane"/>
    <property type="evidence" value="ECO:0007669"/>
    <property type="project" value="UniProtKB-SubCell"/>
</dbReference>
<evidence type="ECO:0000256" key="5">
    <source>
        <dbReference type="ARBA" id="ARBA00022448"/>
    </source>
</evidence>
<evidence type="ECO:0000256" key="7">
    <source>
        <dbReference type="ARBA" id="ARBA00022927"/>
    </source>
</evidence>
<dbReference type="InterPro" id="IPR004565">
    <property type="entry name" value="OM_lipoprot_LolB"/>
</dbReference>
<proteinExistence type="inferred from homology"/>
<dbReference type="GO" id="GO:0015031">
    <property type="term" value="P:protein transport"/>
    <property type="evidence" value="ECO:0007669"/>
    <property type="project" value="UniProtKB-KW"/>
</dbReference>
<keyword evidence="6" id="KW-0732">Signal</keyword>
<keyword evidence="5" id="KW-0813">Transport</keyword>
<dbReference type="SUPFAM" id="SSF89392">
    <property type="entry name" value="Prokaryotic lipoproteins and lipoprotein localization factors"/>
    <property type="match status" value="1"/>
</dbReference>
<comment type="subunit">
    <text evidence="3">Monomer.</text>
</comment>
<protein>
    <recommendedName>
        <fullName evidence="4">Outer-membrane lipoprotein LolB</fullName>
    </recommendedName>
</protein>
<evidence type="ECO:0000256" key="12">
    <source>
        <dbReference type="ARBA" id="ARBA00023288"/>
    </source>
</evidence>
<keyword evidence="7" id="KW-0653">Protein transport</keyword>
<dbReference type="Proteomes" id="UP000675920">
    <property type="component" value="Unplaced"/>
</dbReference>
<keyword evidence="10" id="KW-0143">Chaperone</keyword>
<dbReference type="CDD" id="cd16326">
    <property type="entry name" value="LolB"/>
    <property type="match status" value="1"/>
</dbReference>